<dbReference type="InterPro" id="IPR007780">
    <property type="entry name" value="NAD_Glu_DH_bac"/>
</dbReference>
<evidence type="ECO:0000259" key="4">
    <source>
        <dbReference type="Pfam" id="PF21075"/>
    </source>
</evidence>
<dbReference type="Pfam" id="PF21078">
    <property type="entry name" value="GDH_HM3"/>
    <property type="match status" value="1"/>
</dbReference>
<dbReference type="Pfam" id="PF21075">
    <property type="entry name" value="GDH_ACT1"/>
    <property type="match status" value="1"/>
</dbReference>
<dbReference type="InterPro" id="IPR049059">
    <property type="entry name" value="NAD_Glu_DH_HM1"/>
</dbReference>
<feature type="domain" description="NAD-glutamate dehydrogenase N-terminal ACT1" evidence="4">
    <location>
        <begin position="47"/>
        <end position="159"/>
    </location>
</feature>
<dbReference type="RefSeq" id="WP_214537130.1">
    <property type="nucleotide sequence ID" value="NZ_JAHFVK010000002.1"/>
</dbReference>
<dbReference type="InterPro" id="IPR049062">
    <property type="entry name" value="NAD_Glu_DH_ACT2"/>
</dbReference>
<evidence type="ECO:0000259" key="5">
    <source>
        <dbReference type="Pfam" id="PF21076"/>
    </source>
</evidence>
<dbReference type="Pfam" id="PF05088">
    <property type="entry name" value="Bac_GDH_CD"/>
    <property type="match status" value="1"/>
</dbReference>
<dbReference type="InterPro" id="IPR028971">
    <property type="entry name" value="NAD-GDH_cat"/>
</dbReference>
<sequence length="1570" mass="170898">MATARRQADGFKQLSAGDAKLAKVLRERIAASRLPGETELGAAHLDEAAAFLLETARLRKRGEAAIAVRSGLGDRRVTRIAIVNKDMPFLVDSIAATIAALGLPIDVLAHPVLPARRDEKGKLVALPEGEASGEKLESMIYLETARIDAIQRRTLEQELAATLADVRVAVSDWPAMRERLGRDADKVPDTERQELLRWFGDGMLTLLGHVTIKRDGSKSEALGICKKSAKALLSEEGYKLAFAWFEKPTNQQRAPLIIKANTYSHVHRRVPLDVFIVPVIESGKITALSVHAGIWTSAALGTPPAQVPELRRQLADLMEKFGFQDGSHDAKALVHALTVLPHDIAIGFEDEDLARVATTMMALADRPRARAAMVMAPLHRHLFGFVWLPRDLLSTSTRLKIQAMIEDSTGADTLDWSLLVEGGNLAMLRYVLDFRGRGREPDMDLVDRRLQELLRGWGEAVEAALAVDEEPSRAAALASRYAEAFPLAYRTDYGPAEAARDITRMRALASAEAERPLHRDARLYRLENDPADQLRMKLYQLGGSVALSDAVPALENFGFRVLAERPTSIAGAEPGSIHDFLLGLAHGDEAAPLLDRAPRIEAAICAVLNARAEDDVFNRLVVSPGLEAQEADWLRALYRYLRQVNIAFTIYTVVDALRRAPTVTRALIELFRVRHDPGFKGDREAATRQAEEQIRTGLAGVAAINDDRLLRLYWALAGAILRTNAFAPSGAEALAFKLDSSLVPNLPKPVPWREIFVYSRRVEGIHLRAGPVARGGLRWSDRRDDFRTEVLGLMKAQRVKNAVIVPTGAKGGFYPKRLPDPAIDRDAWATEGRESYKLFVRTLLSITDNIVGSKVVHPKHVVIHDGDDPYFVVAADKGTATFSDTANAIAAEFDFWLGDAFASGGSKGYDHKAMGITARGAWISVQRHFLEMGIDVQTVPVRVVGCGDMSGDVFGNGMMLSKAIKLVAAFDHRHVFIDPNPDPATSWAERKRLFELPRSSWADYSEKLISKGGGVFPRTLKRIPLSPEARAVLAVEAEELDPESLISAILKAPVDLLWFGGIGTYLKASTEAHAQVGDPANDGLRVNGDEVRAKVVGEGANLGVTQAGRIEFALHGGRINTDFIDNSAGVDCSDNEVNIKIALEAAKRGGKLSETRRVEVLEAMTDEVAALVLEDNRMQALALSIAQAGGAKAVASQTRLIEFLEDAGELDRKTEGLADSQALVRRAVDGQGLTRPELAVLLSNAKLLLQSAIEASDIASDKAAEPLLFDDFPESMRAPFRKFILAHRLRNEIVATVIANALVNRMGLIHPFELAEEEGAGLDQIAAAFVSACALLGMDAIWAAIDEGKMPEGARLLLFERSASALRGHMADLLRAGGAMQPPSDLIGAVSREVAELVDHVDDLLAREAREHAEAIATELEEAGAPPALALKVANLFAVDGTIGLAQLSRDTRIAPVPLTQAFIALGETLGLDWAQSKASVMNPSDPWERLLVAGLARDFQQMRFEFLRQLATSKRGKTDPKGQIGEWAAERAPAIQQFRSMIARARSATPLAPAMLAQIASQARNLLNR</sequence>
<dbReference type="InterPro" id="IPR046346">
    <property type="entry name" value="Aminoacid_DH-like_N_sf"/>
</dbReference>
<dbReference type="InterPro" id="IPR048381">
    <property type="entry name" value="GDH_C"/>
</dbReference>
<feature type="domain" description="NAD-glutamate dehydrogenase catalytic" evidence="2">
    <location>
        <begin position="694"/>
        <end position="1185"/>
    </location>
</feature>
<dbReference type="Pfam" id="PF21077">
    <property type="entry name" value="GDH_ACT3"/>
    <property type="match status" value="1"/>
</dbReference>
<comment type="caution">
    <text evidence="7">The sequence shown here is derived from an EMBL/GenBank/DDBJ whole genome shotgun (WGS) entry which is preliminary data.</text>
</comment>
<dbReference type="SUPFAM" id="SSF51735">
    <property type="entry name" value="NAD(P)-binding Rossmann-fold domains"/>
    <property type="match status" value="1"/>
</dbReference>
<dbReference type="EMBL" id="JAHFVK010000002">
    <property type="protein sequence ID" value="MBT2135422.1"/>
    <property type="molecule type" value="Genomic_DNA"/>
</dbReference>
<dbReference type="PIRSF" id="PIRSF036761">
    <property type="entry name" value="GDH_Mll4104"/>
    <property type="match status" value="1"/>
</dbReference>
<dbReference type="InterPro" id="IPR049056">
    <property type="entry name" value="NAD_Glu_DH_HM3"/>
</dbReference>
<feature type="domain" description="NAD-glutamate dehydrogenase ACT2" evidence="5">
    <location>
        <begin position="377"/>
        <end position="457"/>
    </location>
</feature>
<proteinExistence type="predicted"/>
<dbReference type="InterPro" id="IPR036291">
    <property type="entry name" value="NAD(P)-bd_dom_sf"/>
</dbReference>
<dbReference type="Pfam" id="PF21079">
    <property type="entry name" value="GDH_HM2"/>
    <property type="match status" value="1"/>
</dbReference>
<gene>
    <name evidence="7" type="ORF">KK137_13880</name>
</gene>
<evidence type="ECO:0000259" key="6">
    <source>
        <dbReference type="Pfam" id="PF21077"/>
    </source>
</evidence>
<dbReference type="InterPro" id="IPR049058">
    <property type="entry name" value="NAD_Glu_DH_HM2"/>
</dbReference>
<evidence type="ECO:0000259" key="3">
    <source>
        <dbReference type="Pfam" id="PF21074"/>
    </source>
</evidence>
<dbReference type="SUPFAM" id="SSF53223">
    <property type="entry name" value="Aminoacid dehydrogenase-like, N-terminal domain"/>
    <property type="match status" value="1"/>
</dbReference>
<name>A0ABS5W6Q0_9SPHN</name>
<dbReference type="PANTHER" id="PTHR43403:SF1">
    <property type="entry name" value="NAD-SPECIFIC GLUTAMATE DEHYDROGENASE"/>
    <property type="match status" value="1"/>
</dbReference>
<feature type="domain" description="NAD-specific glutamate dehydrogenase C-terminal" evidence="3">
    <location>
        <begin position="1230"/>
        <end position="1558"/>
    </location>
</feature>
<dbReference type="PANTHER" id="PTHR43403">
    <property type="entry name" value="NAD-SPECIFIC GLUTAMATE DEHYDROGENASE"/>
    <property type="match status" value="1"/>
</dbReference>
<dbReference type="Proteomes" id="UP000811255">
    <property type="component" value="Unassembled WGS sequence"/>
</dbReference>
<organism evidence="7 8">
    <name type="scientific">Croceibacterium selenioxidans</name>
    <dbReference type="NCBI Taxonomy" id="2838833"/>
    <lineage>
        <taxon>Bacteria</taxon>
        <taxon>Pseudomonadati</taxon>
        <taxon>Pseudomonadota</taxon>
        <taxon>Alphaproteobacteria</taxon>
        <taxon>Sphingomonadales</taxon>
        <taxon>Erythrobacteraceae</taxon>
        <taxon>Croceibacterium</taxon>
    </lineage>
</organism>
<keyword evidence="1" id="KW-0560">Oxidoreductase</keyword>
<evidence type="ECO:0000256" key="1">
    <source>
        <dbReference type="ARBA" id="ARBA00023002"/>
    </source>
</evidence>
<dbReference type="Pfam" id="PF21074">
    <property type="entry name" value="GDH_C"/>
    <property type="match status" value="1"/>
</dbReference>
<protein>
    <submittedName>
        <fullName evidence="7">NAD-glutamate dehydrogenase</fullName>
    </submittedName>
</protein>
<dbReference type="Gene3D" id="3.40.50.720">
    <property type="entry name" value="NAD(P)-binding Rossmann-like Domain"/>
    <property type="match status" value="1"/>
</dbReference>
<reference evidence="7 8" key="1">
    <citation type="submission" date="2021-05" db="EMBL/GenBank/DDBJ databases">
        <title>Croceibacterium sp. LX-88 genome sequence.</title>
        <authorList>
            <person name="Luo X."/>
        </authorList>
    </citation>
    <scope>NUCLEOTIDE SEQUENCE [LARGE SCALE GENOMIC DNA]</scope>
    <source>
        <strain evidence="7 8">LX-88</strain>
    </source>
</reference>
<dbReference type="Pfam" id="PF21076">
    <property type="entry name" value="GDH_ACT2"/>
    <property type="match status" value="1"/>
</dbReference>
<evidence type="ECO:0000313" key="8">
    <source>
        <dbReference type="Proteomes" id="UP000811255"/>
    </source>
</evidence>
<dbReference type="InterPro" id="IPR049064">
    <property type="entry name" value="NAD_Glu_DH_ACT3"/>
</dbReference>
<dbReference type="Pfam" id="PF21073">
    <property type="entry name" value="GDH_HM1"/>
    <property type="match status" value="1"/>
</dbReference>
<evidence type="ECO:0000259" key="2">
    <source>
        <dbReference type="Pfam" id="PF05088"/>
    </source>
</evidence>
<keyword evidence="8" id="KW-1185">Reference proteome</keyword>
<dbReference type="InterPro" id="IPR024727">
    <property type="entry name" value="NAD_Glu_DH_N_ACT1"/>
</dbReference>
<accession>A0ABS5W6Q0</accession>
<feature type="domain" description="NAD-glutamate dehydrogenase ACT3" evidence="6">
    <location>
        <begin position="521"/>
        <end position="589"/>
    </location>
</feature>
<evidence type="ECO:0000313" key="7">
    <source>
        <dbReference type="EMBL" id="MBT2135422.1"/>
    </source>
</evidence>